<dbReference type="Proteomes" id="UP000325558">
    <property type="component" value="Unassembled WGS sequence"/>
</dbReference>
<name>A0A5N6XRX6_9EURO</name>
<protein>
    <submittedName>
        <fullName evidence="1">Uncharacterized protein</fullName>
    </submittedName>
</protein>
<evidence type="ECO:0000313" key="1">
    <source>
        <dbReference type="EMBL" id="KAE8334330.1"/>
    </source>
</evidence>
<organism evidence="1">
    <name type="scientific">Aspergillus arachidicola</name>
    <dbReference type="NCBI Taxonomy" id="656916"/>
    <lineage>
        <taxon>Eukaryota</taxon>
        <taxon>Fungi</taxon>
        <taxon>Dikarya</taxon>
        <taxon>Ascomycota</taxon>
        <taxon>Pezizomycotina</taxon>
        <taxon>Eurotiomycetes</taxon>
        <taxon>Eurotiomycetidae</taxon>
        <taxon>Eurotiales</taxon>
        <taxon>Aspergillaceae</taxon>
        <taxon>Aspergillus</taxon>
        <taxon>Aspergillus subgen. Circumdati</taxon>
    </lineage>
</organism>
<gene>
    <name evidence="1" type="ORF">BDV24DRAFT_146036</name>
</gene>
<dbReference type="AlphaFoldDB" id="A0A5N6XRX6"/>
<proteinExistence type="predicted"/>
<sequence length="90" mass="9947">MVSSALNSFIYGNGHHYFGLRSGNADDRTYALRRAQPPRSRGLRAIIVIPHDRRRSGFARVTSQVVMSIHFATVSANADLDGAYQPEPGF</sequence>
<reference evidence="1" key="1">
    <citation type="submission" date="2019-04" db="EMBL/GenBank/DDBJ databases">
        <title>Friends and foes A comparative genomics study of 23 Aspergillus species from section Flavi.</title>
        <authorList>
            <consortium name="DOE Joint Genome Institute"/>
            <person name="Kjaerbolling I."/>
            <person name="Vesth T."/>
            <person name="Frisvad J.C."/>
            <person name="Nybo J.L."/>
            <person name="Theobald S."/>
            <person name="Kildgaard S."/>
            <person name="Isbrandt T."/>
            <person name="Kuo A."/>
            <person name="Sato A."/>
            <person name="Lyhne E.K."/>
            <person name="Kogle M.E."/>
            <person name="Wiebenga A."/>
            <person name="Kun R.S."/>
            <person name="Lubbers R.J."/>
            <person name="Makela M.R."/>
            <person name="Barry K."/>
            <person name="Chovatia M."/>
            <person name="Clum A."/>
            <person name="Daum C."/>
            <person name="Haridas S."/>
            <person name="He G."/>
            <person name="LaButti K."/>
            <person name="Lipzen A."/>
            <person name="Mondo S."/>
            <person name="Riley R."/>
            <person name="Salamov A."/>
            <person name="Simmons B.A."/>
            <person name="Magnuson J.K."/>
            <person name="Henrissat B."/>
            <person name="Mortensen U.H."/>
            <person name="Larsen T.O."/>
            <person name="Devries R.P."/>
            <person name="Grigoriev I.V."/>
            <person name="Machida M."/>
            <person name="Baker S.E."/>
            <person name="Andersen M.R."/>
        </authorList>
    </citation>
    <scope>NUCLEOTIDE SEQUENCE</scope>
    <source>
        <strain evidence="1">CBS 117612</strain>
    </source>
</reference>
<accession>A0A5N6XRX6</accession>
<dbReference type="EMBL" id="ML737299">
    <property type="protein sequence ID" value="KAE8334330.1"/>
    <property type="molecule type" value="Genomic_DNA"/>
</dbReference>